<reference evidence="2 3" key="1">
    <citation type="journal article" date="2024" name="Nat. Commun.">
        <title>Phylogenomics reveals the evolutionary origins of lichenization in chlorophyte algae.</title>
        <authorList>
            <person name="Puginier C."/>
            <person name="Libourel C."/>
            <person name="Otte J."/>
            <person name="Skaloud P."/>
            <person name="Haon M."/>
            <person name="Grisel S."/>
            <person name="Petersen M."/>
            <person name="Berrin J.G."/>
            <person name="Delaux P.M."/>
            <person name="Dal Grande F."/>
            <person name="Keller J."/>
        </authorList>
    </citation>
    <scope>NUCLEOTIDE SEQUENCE [LARGE SCALE GENOMIC DNA]</scope>
    <source>
        <strain evidence="2 3">SAG 2043</strain>
    </source>
</reference>
<keyword evidence="1" id="KW-0472">Membrane</keyword>
<feature type="transmembrane region" description="Helical" evidence="1">
    <location>
        <begin position="206"/>
        <end position="223"/>
    </location>
</feature>
<keyword evidence="1" id="KW-0812">Transmembrane</keyword>
<comment type="caution">
    <text evidence="2">The sequence shown here is derived from an EMBL/GenBank/DDBJ whole genome shotgun (WGS) entry which is preliminary data.</text>
</comment>
<dbReference type="Proteomes" id="UP001489004">
    <property type="component" value="Unassembled WGS sequence"/>
</dbReference>
<dbReference type="AlphaFoldDB" id="A0AAW1PXR5"/>
<evidence type="ECO:0000313" key="3">
    <source>
        <dbReference type="Proteomes" id="UP001489004"/>
    </source>
</evidence>
<gene>
    <name evidence="2" type="ORF">WJX72_001981</name>
</gene>
<feature type="transmembrane region" description="Helical" evidence="1">
    <location>
        <begin position="51"/>
        <end position="75"/>
    </location>
</feature>
<organism evidence="2 3">
    <name type="scientific">[Myrmecia] bisecta</name>
    <dbReference type="NCBI Taxonomy" id="41462"/>
    <lineage>
        <taxon>Eukaryota</taxon>
        <taxon>Viridiplantae</taxon>
        <taxon>Chlorophyta</taxon>
        <taxon>core chlorophytes</taxon>
        <taxon>Trebouxiophyceae</taxon>
        <taxon>Trebouxiales</taxon>
        <taxon>Trebouxiaceae</taxon>
        <taxon>Myrmecia</taxon>
    </lineage>
</organism>
<name>A0AAW1PXR5_9CHLO</name>
<feature type="transmembrane region" description="Helical" evidence="1">
    <location>
        <begin position="171"/>
        <end position="190"/>
    </location>
</feature>
<accession>A0AAW1PXR5</accession>
<evidence type="ECO:0000256" key="1">
    <source>
        <dbReference type="SAM" id="Phobius"/>
    </source>
</evidence>
<protein>
    <submittedName>
        <fullName evidence="2">Uncharacterized protein</fullName>
    </submittedName>
</protein>
<proteinExistence type="predicted"/>
<keyword evidence="1" id="KW-1133">Transmembrane helix</keyword>
<dbReference type="EMBL" id="JALJOR010000007">
    <property type="protein sequence ID" value="KAK9814191.1"/>
    <property type="molecule type" value="Genomic_DNA"/>
</dbReference>
<keyword evidence="3" id="KW-1185">Reference proteome</keyword>
<evidence type="ECO:0000313" key="2">
    <source>
        <dbReference type="EMBL" id="KAK9814191.1"/>
    </source>
</evidence>
<sequence length="287" mass="31423">MSPPAHLPSADLQEGEELPEAARVPLSSLTFECRRDELAFMIYIGKAAQTLALRLVSVLAVLWGTGTSLVIFWLFTATSANTRVRYLVVVAFQLAALAKLACVGQKVSSPSWQAVLHEEVMVSSMLWQTACTIPCVLLLKPGHMGFASAVDSMTSLGLWGAFVYVRLDTFLKFHAVLALCFLGLEADAWLRPGSVMTTGQVASDTLRYLALGLVLPLLISVSLEARMRQTFVLRCQRPGMQLGSFWEQVLAIMASMSVRLSRQLSTLGRLFAVKRDAANGGMRNRNQ</sequence>